<proteinExistence type="predicted"/>
<sequence>MHGAKTKHCRSPAARQANDLSRFTLNFAGSERVESFGLELELNNHLIFNSHKLTSRTTHNETSRIHHCNTIFISCPFHSRVDSTAGIAAATTCSGSKRRISGSLSLLSSSTILD</sequence>
<dbReference type="EMBL" id="JAZHXI010000002">
    <property type="protein sequence ID" value="KAL2074986.1"/>
    <property type="molecule type" value="Genomic_DNA"/>
</dbReference>
<name>A0ABR4D0S9_9HELO</name>
<comment type="caution">
    <text evidence="1">The sequence shown here is derived from an EMBL/GenBank/DDBJ whole genome shotgun (WGS) entry which is preliminary data.</text>
</comment>
<gene>
    <name evidence="1" type="ORF">VTL71DRAFT_8766</name>
</gene>
<feature type="non-terminal residue" evidence="1">
    <location>
        <position position="114"/>
    </location>
</feature>
<evidence type="ECO:0000313" key="1">
    <source>
        <dbReference type="EMBL" id="KAL2074986.1"/>
    </source>
</evidence>
<reference evidence="1 2" key="1">
    <citation type="journal article" date="2024" name="Commun. Biol.">
        <title>Comparative genomic analysis of thermophilic fungi reveals convergent evolutionary adaptations and gene losses.</title>
        <authorList>
            <person name="Steindorff A.S."/>
            <person name="Aguilar-Pontes M.V."/>
            <person name="Robinson A.J."/>
            <person name="Andreopoulos B."/>
            <person name="LaButti K."/>
            <person name="Kuo A."/>
            <person name="Mondo S."/>
            <person name="Riley R."/>
            <person name="Otillar R."/>
            <person name="Haridas S."/>
            <person name="Lipzen A."/>
            <person name="Grimwood J."/>
            <person name="Schmutz J."/>
            <person name="Clum A."/>
            <person name="Reid I.D."/>
            <person name="Moisan M.C."/>
            <person name="Butler G."/>
            <person name="Nguyen T.T.M."/>
            <person name="Dewar K."/>
            <person name="Conant G."/>
            <person name="Drula E."/>
            <person name="Henrissat B."/>
            <person name="Hansel C."/>
            <person name="Singer S."/>
            <person name="Hutchinson M.I."/>
            <person name="de Vries R.P."/>
            <person name="Natvig D.O."/>
            <person name="Powell A.J."/>
            <person name="Tsang A."/>
            <person name="Grigoriev I.V."/>
        </authorList>
    </citation>
    <scope>NUCLEOTIDE SEQUENCE [LARGE SCALE GENOMIC DNA]</scope>
    <source>
        <strain evidence="1 2">CBS 494.80</strain>
    </source>
</reference>
<keyword evidence="2" id="KW-1185">Reference proteome</keyword>
<accession>A0ABR4D0S9</accession>
<dbReference type="Proteomes" id="UP001595075">
    <property type="component" value="Unassembled WGS sequence"/>
</dbReference>
<evidence type="ECO:0000313" key="2">
    <source>
        <dbReference type="Proteomes" id="UP001595075"/>
    </source>
</evidence>
<organism evidence="1 2">
    <name type="scientific">Oculimacula yallundae</name>
    <dbReference type="NCBI Taxonomy" id="86028"/>
    <lineage>
        <taxon>Eukaryota</taxon>
        <taxon>Fungi</taxon>
        <taxon>Dikarya</taxon>
        <taxon>Ascomycota</taxon>
        <taxon>Pezizomycotina</taxon>
        <taxon>Leotiomycetes</taxon>
        <taxon>Helotiales</taxon>
        <taxon>Ploettnerulaceae</taxon>
        <taxon>Oculimacula</taxon>
    </lineage>
</organism>
<protein>
    <submittedName>
        <fullName evidence="1">Uncharacterized protein</fullName>
    </submittedName>
</protein>